<protein>
    <submittedName>
        <fullName evidence="1">(salmon louse) hypothetical protein</fullName>
    </submittedName>
</protein>
<organism evidence="1 2">
    <name type="scientific">Lepeophtheirus salmonis</name>
    <name type="common">Salmon louse</name>
    <name type="synonym">Caligus salmonis</name>
    <dbReference type="NCBI Taxonomy" id="72036"/>
    <lineage>
        <taxon>Eukaryota</taxon>
        <taxon>Metazoa</taxon>
        <taxon>Ecdysozoa</taxon>
        <taxon>Arthropoda</taxon>
        <taxon>Crustacea</taxon>
        <taxon>Multicrustacea</taxon>
        <taxon>Hexanauplia</taxon>
        <taxon>Copepoda</taxon>
        <taxon>Siphonostomatoida</taxon>
        <taxon>Caligidae</taxon>
        <taxon>Lepeophtheirus</taxon>
    </lineage>
</organism>
<keyword evidence="2" id="KW-1185">Reference proteome</keyword>
<accession>A0A7R8CR91</accession>
<reference evidence="1" key="1">
    <citation type="submission" date="2021-02" db="EMBL/GenBank/DDBJ databases">
        <authorList>
            <person name="Bekaert M."/>
        </authorList>
    </citation>
    <scope>NUCLEOTIDE SEQUENCE</scope>
    <source>
        <strain evidence="1">IoA-00</strain>
    </source>
</reference>
<proteinExistence type="predicted"/>
<sequence length="131" mass="14431">MNEHPVPLILSKSTFVKDDSARTEGNTAIVESLKDTPHQGVDEFHINLSGKYADGNALKNPILFMKQYSSNISMYEKIKTEKEHEKIEGVQVNSSAISHEENLQTDLRALMSGREEGAIESVKSSIVSGAL</sequence>
<dbReference type="AlphaFoldDB" id="A0A7R8CR91"/>
<dbReference type="EMBL" id="HG994582">
    <property type="protein sequence ID" value="CAF2903000.1"/>
    <property type="molecule type" value="Genomic_DNA"/>
</dbReference>
<evidence type="ECO:0000313" key="2">
    <source>
        <dbReference type="Proteomes" id="UP000675881"/>
    </source>
</evidence>
<gene>
    <name evidence="1" type="ORF">LSAA_8121</name>
</gene>
<dbReference type="Proteomes" id="UP000675881">
    <property type="component" value="Chromosome 3"/>
</dbReference>
<name>A0A7R8CR91_LEPSM</name>
<evidence type="ECO:0000313" key="1">
    <source>
        <dbReference type="EMBL" id="CAF2903000.1"/>
    </source>
</evidence>